<keyword evidence="3" id="KW-1185">Reference proteome</keyword>
<dbReference type="KEGG" id="step:IC006_2149"/>
<dbReference type="EMBL" id="AP018930">
    <property type="protein sequence ID" value="BBG27599.1"/>
    <property type="molecule type" value="Genomic_DNA"/>
</dbReference>
<evidence type="ECO:0000313" key="2">
    <source>
        <dbReference type="EMBL" id="BBG27599.1"/>
    </source>
</evidence>
<accession>A0A510E539</accession>
<dbReference type="Proteomes" id="UP000322983">
    <property type="component" value="Chromosome"/>
</dbReference>
<organism evidence="1 3">
    <name type="scientific">Sulfuracidifex tepidarius</name>
    <dbReference type="NCBI Taxonomy" id="1294262"/>
    <lineage>
        <taxon>Archaea</taxon>
        <taxon>Thermoproteota</taxon>
        <taxon>Thermoprotei</taxon>
        <taxon>Sulfolobales</taxon>
        <taxon>Sulfolobaceae</taxon>
        <taxon>Sulfuracidifex</taxon>
    </lineage>
</organism>
<name>A0A510DX83_9CREN</name>
<dbReference type="Proteomes" id="UP000325030">
    <property type="component" value="Chromosome"/>
</dbReference>
<reference evidence="1 3" key="2">
    <citation type="journal article" date="2020" name="Int. J. Syst. Evol. Microbiol.">
        <title>Sulfuracidifex tepidarius gen. nov., sp. nov. and transfer of Sulfolobus metallicus Huber and Stetter 1992 to the genus Sulfuracidifex as Sulfuracidifex metallicus comb. nov.</title>
        <authorList>
            <person name="Itoh T."/>
            <person name="Miura T."/>
            <person name="Sakai H.D."/>
            <person name="Kato S."/>
            <person name="Ohkuma M."/>
            <person name="Takashina T."/>
        </authorList>
    </citation>
    <scope>NUCLEOTIDE SEQUENCE [LARGE SCALE GENOMIC DNA]</scope>
    <source>
        <strain evidence="1 3">IC-006</strain>
        <strain evidence="2">IC-007</strain>
    </source>
</reference>
<evidence type="ECO:0000313" key="1">
    <source>
        <dbReference type="EMBL" id="BBG24815.1"/>
    </source>
</evidence>
<accession>A0A510DX83</accession>
<dbReference type="AlphaFoldDB" id="A0A510DX83"/>
<protein>
    <submittedName>
        <fullName evidence="1">Uncharacterized protein</fullName>
    </submittedName>
</protein>
<dbReference type="EMBL" id="AP018929">
    <property type="protein sequence ID" value="BBG24815.1"/>
    <property type="molecule type" value="Genomic_DNA"/>
</dbReference>
<sequence length="47" mass="5704">MTKYNFSESVSYFSYNDDRDSRTVMKMDLKNSKRCTKYRHAKEDLTL</sequence>
<gene>
    <name evidence="1" type="ORF">IC006_2149</name>
    <name evidence="2" type="ORF">IC007_2153</name>
</gene>
<proteinExistence type="predicted"/>
<reference evidence="4" key="1">
    <citation type="submission" date="2018-09" db="EMBL/GenBank/DDBJ databases">
        <title>Complete Genome Sequencing of Sulfolobus sp. JCM 16834.</title>
        <authorList>
            <person name="Kato S."/>
            <person name="Itoh T."/>
            <person name="Ohkuma M."/>
        </authorList>
    </citation>
    <scope>NUCLEOTIDE SEQUENCE [LARGE SCALE GENOMIC DNA]</scope>
    <source>
        <strain evidence="4">IC-007</strain>
    </source>
</reference>
<evidence type="ECO:0000313" key="3">
    <source>
        <dbReference type="Proteomes" id="UP000322983"/>
    </source>
</evidence>
<evidence type="ECO:0000313" key="4">
    <source>
        <dbReference type="Proteomes" id="UP000325030"/>
    </source>
</evidence>